<evidence type="ECO:0000313" key="2">
    <source>
        <dbReference type="Proteomes" id="UP000092687"/>
    </source>
</evidence>
<reference evidence="2" key="2">
    <citation type="submission" date="2016-10" db="EMBL/GenBank/DDBJ databases">
        <authorList>
            <person name="See-Too W.S."/>
        </authorList>
    </citation>
    <scope>NUCLEOTIDE SEQUENCE [LARGE SCALE GENOMIC DNA]</scope>
    <source>
        <strain evidence="2">DSM 24743</strain>
    </source>
</reference>
<keyword evidence="2" id="KW-1185">Reference proteome</keyword>
<dbReference type="AlphaFoldDB" id="A0A1C7DV17"/>
<reference evidence="2" key="1">
    <citation type="submission" date="2016-07" db="EMBL/GenBank/DDBJ databases">
        <authorList>
            <person name="See-Too W.S."/>
        </authorList>
    </citation>
    <scope>NUCLEOTIDE SEQUENCE [LARGE SCALE GENOMIC DNA]</scope>
    <source>
        <strain evidence="2">DSM 24743</strain>
    </source>
</reference>
<gene>
    <name evidence="1" type="ORF">BBI08_15955</name>
</gene>
<accession>A0A1C7DV17</accession>
<dbReference type="KEGG" id="phc:BBI08_15955"/>
<protein>
    <submittedName>
        <fullName evidence="1">Uncharacterized protein</fullName>
    </submittedName>
</protein>
<dbReference type="Proteomes" id="UP000092687">
    <property type="component" value="Chromosome"/>
</dbReference>
<proteinExistence type="predicted"/>
<sequence>MGYRITGSTRKERWETLKKAIPVMGLRKIVTIISANVRIKKKQKSSDQQSHYAITEWEYDLSQLKEKYFHGEFKWPNT</sequence>
<dbReference type="EMBL" id="CP016537">
    <property type="protein sequence ID" value="ANU15254.1"/>
    <property type="molecule type" value="Genomic_DNA"/>
</dbReference>
<name>A0A1C7DV17_9BACL</name>
<organism evidence="1 2">
    <name type="scientific">Planococcus halocryophilus</name>
    <dbReference type="NCBI Taxonomy" id="1215089"/>
    <lineage>
        <taxon>Bacteria</taxon>
        <taxon>Bacillati</taxon>
        <taxon>Bacillota</taxon>
        <taxon>Bacilli</taxon>
        <taxon>Bacillales</taxon>
        <taxon>Caryophanaceae</taxon>
        <taxon>Planococcus</taxon>
    </lineage>
</organism>
<evidence type="ECO:0000313" key="1">
    <source>
        <dbReference type="EMBL" id="ANU15254.1"/>
    </source>
</evidence>
<dbReference type="STRING" id="1215089.BBI08_15955"/>